<reference evidence="1 2" key="1">
    <citation type="journal article" date="2020" name="Mol. Biol. Evol.">
        <title>Distinct Expression and Methylation Patterns for Genes with Different Fates following a Single Whole-Genome Duplication in Flowering Plants.</title>
        <authorList>
            <person name="Shi T."/>
            <person name="Rahmani R.S."/>
            <person name="Gugger P.F."/>
            <person name="Wang M."/>
            <person name="Li H."/>
            <person name="Zhang Y."/>
            <person name="Li Z."/>
            <person name="Wang Q."/>
            <person name="Van de Peer Y."/>
            <person name="Marchal K."/>
            <person name="Chen J."/>
        </authorList>
    </citation>
    <scope>NUCLEOTIDE SEQUENCE [LARGE SCALE GENOMIC DNA]</scope>
    <source>
        <tissue evidence="1">Leaf</tissue>
    </source>
</reference>
<name>A0A822YWA4_NELNU</name>
<dbReference type="EMBL" id="DUZY01000004">
    <property type="protein sequence ID" value="DAD36443.1"/>
    <property type="molecule type" value="Genomic_DNA"/>
</dbReference>
<comment type="caution">
    <text evidence="1">The sequence shown here is derived from an EMBL/GenBank/DDBJ whole genome shotgun (WGS) entry which is preliminary data.</text>
</comment>
<sequence length="100" mass="11483">MTYQPRSEFYSPIIQGECIGCREAGIQNSASGVGRLEFRILHRVYSYFSEKYILKKFIWTNLKTVQAEMAMVSNTTYIISSDLNRVQTSKTNLDFIIIGT</sequence>
<evidence type="ECO:0000313" key="1">
    <source>
        <dbReference type="EMBL" id="DAD36443.1"/>
    </source>
</evidence>
<proteinExistence type="predicted"/>
<keyword evidence="2" id="KW-1185">Reference proteome</keyword>
<protein>
    <submittedName>
        <fullName evidence="1">Uncharacterized protein</fullName>
    </submittedName>
</protein>
<dbReference type="Proteomes" id="UP000607653">
    <property type="component" value="Unassembled WGS sequence"/>
</dbReference>
<organism evidence="1 2">
    <name type="scientific">Nelumbo nucifera</name>
    <name type="common">Sacred lotus</name>
    <dbReference type="NCBI Taxonomy" id="4432"/>
    <lineage>
        <taxon>Eukaryota</taxon>
        <taxon>Viridiplantae</taxon>
        <taxon>Streptophyta</taxon>
        <taxon>Embryophyta</taxon>
        <taxon>Tracheophyta</taxon>
        <taxon>Spermatophyta</taxon>
        <taxon>Magnoliopsida</taxon>
        <taxon>Proteales</taxon>
        <taxon>Nelumbonaceae</taxon>
        <taxon>Nelumbo</taxon>
    </lineage>
</organism>
<accession>A0A822YWA4</accession>
<evidence type="ECO:0000313" key="2">
    <source>
        <dbReference type="Proteomes" id="UP000607653"/>
    </source>
</evidence>
<gene>
    <name evidence="1" type="ORF">HUJ06_007084</name>
</gene>
<dbReference type="AlphaFoldDB" id="A0A822YWA4"/>